<feature type="transmembrane region" description="Helical" evidence="5">
    <location>
        <begin position="51"/>
        <end position="71"/>
    </location>
</feature>
<dbReference type="PROSITE" id="PS51006">
    <property type="entry name" value="PABS_2"/>
    <property type="match status" value="1"/>
</dbReference>
<dbReference type="GO" id="GO:0016740">
    <property type="term" value="F:transferase activity"/>
    <property type="evidence" value="ECO:0007669"/>
    <property type="project" value="UniProtKB-UniRule"/>
</dbReference>
<feature type="transmembrane region" description="Helical" evidence="5">
    <location>
        <begin position="193"/>
        <end position="212"/>
    </location>
</feature>
<keyword evidence="2 4" id="KW-0808">Transferase</keyword>
<evidence type="ECO:0000256" key="5">
    <source>
        <dbReference type="SAM" id="Phobius"/>
    </source>
</evidence>
<feature type="transmembrane region" description="Helical" evidence="5">
    <location>
        <begin position="83"/>
        <end position="102"/>
    </location>
</feature>
<feature type="transmembrane region" description="Helical" evidence="5">
    <location>
        <begin position="458"/>
        <end position="477"/>
    </location>
</feature>
<evidence type="ECO:0000313" key="7">
    <source>
        <dbReference type="EMBL" id="QTA92402.1"/>
    </source>
</evidence>
<organism evidence="7 8">
    <name type="scientific">Desulfonema magnum</name>
    <dbReference type="NCBI Taxonomy" id="45655"/>
    <lineage>
        <taxon>Bacteria</taxon>
        <taxon>Pseudomonadati</taxon>
        <taxon>Thermodesulfobacteriota</taxon>
        <taxon>Desulfobacteria</taxon>
        <taxon>Desulfobacterales</taxon>
        <taxon>Desulfococcaceae</taxon>
        <taxon>Desulfonema</taxon>
    </lineage>
</organism>
<dbReference type="PANTHER" id="PTHR43317:SF1">
    <property type="entry name" value="THERMOSPERMINE SYNTHASE ACAULIS5"/>
    <property type="match status" value="1"/>
</dbReference>
<accession>A0A975BVR6</accession>
<evidence type="ECO:0000256" key="1">
    <source>
        <dbReference type="ARBA" id="ARBA00007867"/>
    </source>
</evidence>
<keyword evidence="3 4" id="KW-0620">Polyamine biosynthesis</keyword>
<comment type="similarity">
    <text evidence="1">Belongs to the spermidine/spermine synthase family.</text>
</comment>
<dbReference type="NCBIfam" id="NF037959">
    <property type="entry name" value="MFS_SpdSyn"/>
    <property type="match status" value="1"/>
</dbReference>
<dbReference type="Gene3D" id="1.20.1250.20">
    <property type="entry name" value="MFS general substrate transporter like domains"/>
    <property type="match status" value="1"/>
</dbReference>
<feature type="transmembrane region" description="Helical" evidence="5">
    <location>
        <begin position="396"/>
        <end position="419"/>
    </location>
</feature>
<feature type="transmembrane region" description="Helical" evidence="5">
    <location>
        <begin position="425"/>
        <end position="446"/>
    </location>
</feature>
<dbReference type="CDD" id="cd02440">
    <property type="entry name" value="AdoMet_MTases"/>
    <property type="match status" value="1"/>
</dbReference>
<keyword evidence="5" id="KW-0472">Membrane</keyword>
<evidence type="ECO:0000259" key="6">
    <source>
        <dbReference type="PROSITE" id="PS51006"/>
    </source>
</evidence>
<sequence>MIKKNVFNVRPGFPVLISVLVYTVVFITGLTGLVYQVAWQKYLGRLLGSDTIATATILAVFLGGLSLGYYICGRFTTQVRNQFKAYAVLEGIIGIWCLNFPMVFKVVESLTREWHFSPPPVMILQGFFCSVILMGIPTICMGGTIPFLTRGLSGHIGEATRIHASVYAVNTAGAFIGTLLAGFYLIPNHGLPVTVKGTAFLNLGAFLFFYFIPGKGQGARGEGEPALSNPQSQITNHKLQITNRKSPAILCAIAFLSGFYVMTLENVLIRISNLSFGSSSYSFSLIVSVFILSIAMGSYVVGRLKDIPRHLLFTNQLLITITLLIVYLSLDTWPYWAHLIRGSFPSDISAFSTYYLNVFAALALILILPIGLMGATVPIAFHEIKRDLKNVGKHSGILFSLNTIGNLVGSLVGGIFFYYYFNNARVFLCAALLAAISTFLATVEKIRNPKIRNQKSKLLSLALIITVLVFFIWAPFYDEDHFMVGTFTQKRLLSYSQDGPDDFFRKWNSKRDLKFYKDGPMATVAVTEHPYPPGSPTAQKSLSIVVNGKSDSSTIGDAYLLKLLAHLPALLAEKRENTMVVGLGTGVTAAELTLYPDIESIDVAEISPSVVEVLPYFREFTYDLHLNPKARILMGDAFRILKRSEKKWDIILSEPSNPWVTGVDLLFTQEFYKLVREHLTENGILAQWIHTYFADPSMLGMIINTVSQEFDQCRVFMATPGDMILLASDKSFSLRDIRKAQETLNTNEAVRASLDKINFHTIETMLIREVWPPSYISDHFRDSGSGKTSFGIQTMDNPRLHYIAGKCFFTGKGIPNSYFFNSSSAPYFKDFLITKKYGNWAAFPFSKEKFDSLILSLKDKYLGYELPMTHALRLKAFLSDSEQYPLSEKQRQAYGIDDLIRHDGLKGNIRRFRSWIVPYPVKGTRNK</sequence>
<proteinExistence type="inferred from homology"/>
<comment type="caution">
    <text evidence="4">Lacks conserved residue(s) required for the propagation of feature annotation.</text>
</comment>
<dbReference type="InterPro" id="IPR036259">
    <property type="entry name" value="MFS_trans_sf"/>
</dbReference>
<dbReference type="Gene3D" id="3.40.50.150">
    <property type="entry name" value="Vaccinia Virus protein VP39"/>
    <property type="match status" value="1"/>
</dbReference>
<feature type="transmembrane region" description="Helical" evidence="5">
    <location>
        <begin position="12"/>
        <end position="39"/>
    </location>
</feature>
<dbReference type="AlphaFoldDB" id="A0A975BVR6"/>
<dbReference type="PANTHER" id="PTHR43317">
    <property type="entry name" value="THERMOSPERMINE SYNTHASE ACAULIS5"/>
    <property type="match status" value="1"/>
</dbReference>
<evidence type="ECO:0000313" key="8">
    <source>
        <dbReference type="Proteomes" id="UP000663722"/>
    </source>
</evidence>
<dbReference type="Proteomes" id="UP000663722">
    <property type="component" value="Chromosome"/>
</dbReference>
<keyword evidence="8" id="KW-1185">Reference proteome</keyword>
<feature type="transmembrane region" description="Helical" evidence="5">
    <location>
        <begin position="354"/>
        <end position="375"/>
    </location>
</feature>
<keyword evidence="5" id="KW-0812">Transmembrane</keyword>
<dbReference type="KEGG" id="dmm:dnm_084820"/>
<dbReference type="GO" id="GO:0006596">
    <property type="term" value="P:polyamine biosynthetic process"/>
    <property type="evidence" value="ECO:0007669"/>
    <property type="project" value="UniProtKB-UniRule"/>
</dbReference>
<dbReference type="SUPFAM" id="SSF103473">
    <property type="entry name" value="MFS general substrate transporter"/>
    <property type="match status" value="1"/>
</dbReference>
<evidence type="ECO:0000256" key="3">
    <source>
        <dbReference type="ARBA" id="ARBA00023115"/>
    </source>
</evidence>
<dbReference type="SUPFAM" id="SSF53335">
    <property type="entry name" value="S-adenosyl-L-methionine-dependent methyltransferases"/>
    <property type="match status" value="1"/>
</dbReference>
<feature type="transmembrane region" description="Helical" evidence="5">
    <location>
        <begin position="248"/>
        <end position="269"/>
    </location>
</feature>
<reference evidence="7" key="1">
    <citation type="journal article" date="2021" name="Microb. Physiol.">
        <title>Proteogenomic Insights into the Physiology of Marine, Sulfate-Reducing, Filamentous Desulfonema limicola and Desulfonema magnum.</title>
        <authorList>
            <person name="Schnaars V."/>
            <person name="Wohlbrand L."/>
            <person name="Scheve S."/>
            <person name="Hinrichs C."/>
            <person name="Reinhardt R."/>
            <person name="Rabus R."/>
        </authorList>
    </citation>
    <scope>NUCLEOTIDE SEQUENCE</scope>
    <source>
        <strain evidence="7">4be13</strain>
    </source>
</reference>
<dbReference type="CDD" id="cd06174">
    <property type="entry name" value="MFS"/>
    <property type="match status" value="1"/>
</dbReference>
<evidence type="ECO:0000256" key="4">
    <source>
        <dbReference type="PROSITE-ProRule" id="PRU00354"/>
    </source>
</evidence>
<name>A0A975BVR6_9BACT</name>
<feature type="transmembrane region" description="Helical" evidence="5">
    <location>
        <begin position="312"/>
        <end position="330"/>
    </location>
</feature>
<feature type="transmembrane region" description="Helical" evidence="5">
    <location>
        <begin position="166"/>
        <end position="187"/>
    </location>
</feature>
<feature type="domain" description="PABS" evidence="6">
    <location>
        <begin position="498"/>
        <end position="737"/>
    </location>
</feature>
<dbReference type="InterPro" id="IPR029063">
    <property type="entry name" value="SAM-dependent_MTases_sf"/>
</dbReference>
<dbReference type="Pfam" id="PF01564">
    <property type="entry name" value="Spermine_synth"/>
    <property type="match status" value="1"/>
</dbReference>
<gene>
    <name evidence="7" type="ORF">dnm_084820</name>
</gene>
<dbReference type="RefSeq" id="WP_207679781.1">
    <property type="nucleotide sequence ID" value="NZ_CP061800.1"/>
</dbReference>
<keyword evidence="5" id="KW-1133">Transmembrane helix</keyword>
<evidence type="ECO:0000256" key="2">
    <source>
        <dbReference type="ARBA" id="ARBA00022679"/>
    </source>
</evidence>
<protein>
    <submittedName>
        <fullName evidence="7">Spermine/spermidine synthase domain-containing protein</fullName>
    </submittedName>
</protein>
<feature type="transmembrane region" description="Helical" evidence="5">
    <location>
        <begin position="122"/>
        <end position="145"/>
    </location>
</feature>
<dbReference type="InterPro" id="IPR030374">
    <property type="entry name" value="PABS"/>
</dbReference>
<feature type="transmembrane region" description="Helical" evidence="5">
    <location>
        <begin position="281"/>
        <end position="300"/>
    </location>
</feature>
<dbReference type="EMBL" id="CP061800">
    <property type="protein sequence ID" value="QTA92402.1"/>
    <property type="molecule type" value="Genomic_DNA"/>
</dbReference>